<dbReference type="GO" id="GO:0016887">
    <property type="term" value="F:ATP hydrolysis activity"/>
    <property type="evidence" value="ECO:0007669"/>
    <property type="project" value="InterPro"/>
</dbReference>
<evidence type="ECO:0000256" key="5">
    <source>
        <dbReference type="ARBA" id="ARBA00022840"/>
    </source>
</evidence>
<dbReference type="Pfam" id="PF00005">
    <property type="entry name" value="ABC_tran"/>
    <property type="match status" value="1"/>
</dbReference>
<dbReference type="Gene3D" id="3.40.50.300">
    <property type="entry name" value="P-loop containing nucleotide triphosphate hydrolases"/>
    <property type="match status" value="1"/>
</dbReference>
<dbReference type="AlphaFoldDB" id="A0A7C5KBE9"/>
<evidence type="ECO:0000256" key="4">
    <source>
        <dbReference type="ARBA" id="ARBA00022741"/>
    </source>
</evidence>
<dbReference type="EMBL" id="DRUY01000127">
    <property type="protein sequence ID" value="HHI65664.1"/>
    <property type="molecule type" value="Genomic_DNA"/>
</dbReference>
<dbReference type="GO" id="GO:0005524">
    <property type="term" value="F:ATP binding"/>
    <property type="evidence" value="ECO:0007669"/>
    <property type="project" value="UniProtKB-KW"/>
</dbReference>
<comment type="similarity">
    <text evidence="1">Belongs to the ABC transporter superfamily.</text>
</comment>
<sequence length="217" mass="24342">MNLRLSVSNIYKNYNGRNVLNNCSFSFEKSGIYVLMGPNGSGKSTFLRICALLENPDEGNVNYFLGRDILKKDIELMRRITLLLPKVGVFNTTVFKNIAYGLKIRGIKGNGMKEKVYKALDFVGMSHKSKQNALTLSSGETQRLGIARAVAFDPEILFLDEPTASVDQENTILIEDIILRMKKKGDSIVIITTHDISQAERLADWLLIMKDGRIVSH</sequence>
<organism evidence="7">
    <name type="scientific">Thermodesulfobium narugense</name>
    <dbReference type="NCBI Taxonomy" id="184064"/>
    <lineage>
        <taxon>Bacteria</taxon>
        <taxon>Pseudomonadati</taxon>
        <taxon>Thermodesulfobiota</taxon>
        <taxon>Thermodesulfobiia</taxon>
        <taxon>Thermodesulfobiales</taxon>
        <taxon>Thermodesulfobiaceae</taxon>
        <taxon>Thermodesulfobium</taxon>
    </lineage>
</organism>
<name>A0A7C5KBE9_9BACT</name>
<keyword evidence="5 7" id="KW-0067">ATP-binding</keyword>
<dbReference type="PANTHER" id="PTHR42711:SF5">
    <property type="entry name" value="ABC TRANSPORTER ATP-BINDING PROTEIN NATA"/>
    <property type="match status" value="1"/>
</dbReference>
<dbReference type="InterPro" id="IPR003439">
    <property type="entry name" value="ABC_transporter-like_ATP-bd"/>
</dbReference>
<keyword evidence="3" id="KW-0536">Nodulation</keyword>
<dbReference type="InterPro" id="IPR027417">
    <property type="entry name" value="P-loop_NTPase"/>
</dbReference>
<keyword evidence="4" id="KW-0547">Nucleotide-binding</keyword>
<evidence type="ECO:0000256" key="1">
    <source>
        <dbReference type="ARBA" id="ARBA00005417"/>
    </source>
</evidence>
<dbReference type="InterPro" id="IPR003593">
    <property type="entry name" value="AAA+_ATPase"/>
</dbReference>
<gene>
    <name evidence="7" type="ORF">ENL70_03855</name>
</gene>
<keyword evidence="2" id="KW-0813">Transport</keyword>
<evidence type="ECO:0000313" key="7">
    <source>
        <dbReference type="EMBL" id="HHI65664.1"/>
    </source>
</evidence>
<protein>
    <submittedName>
        <fullName evidence="7">ATP-binding cassette domain-containing protein</fullName>
    </submittedName>
</protein>
<comment type="caution">
    <text evidence="7">The sequence shown here is derived from an EMBL/GenBank/DDBJ whole genome shotgun (WGS) entry which is preliminary data.</text>
</comment>
<dbReference type="SMART" id="SM00382">
    <property type="entry name" value="AAA"/>
    <property type="match status" value="1"/>
</dbReference>
<proteinExistence type="inferred from homology"/>
<accession>A0A7C5KBE9</accession>
<evidence type="ECO:0000256" key="3">
    <source>
        <dbReference type="ARBA" id="ARBA00022458"/>
    </source>
</evidence>
<dbReference type="InterPro" id="IPR050763">
    <property type="entry name" value="ABC_transporter_ATP-binding"/>
</dbReference>
<feature type="domain" description="ABC transporter" evidence="6">
    <location>
        <begin position="5"/>
        <end position="217"/>
    </location>
</feature>
<reference evidence="7" key="1">
    <citation type="journal article" date="2020" name="mSystems">
        <title>Genome- and Community-Level Interaction Insights into Carbon Utilization and Element Cycling Functions of Hydrothermarchaeota in Hydrothermal Sediment.</title>
        <authorList>
            <person name="Zhou Z."/>
            <person name="Liu Y."/>
            <person name="Xu W."/>
            <person name="Pan J."/>
            <person name="Luo Z.H."/>
            <person name="Li M."/>
        </authorList>
    </citation>
    <scope>NUCLEOTIDE SEQUENCE [LARGE SCALE GENOMIC DNA]</scope>
    <source>
        <strain evidence="7">SpSt-1019</strain>
    </source>
</reference>
<evidence type="ECO:0000256" key="2">
    <source>
        <dbReference type="ARBA" id="ARBA00022448"/>
    </source>
</evidence>
<dbReference type="PROSITE" id="PS50893">
    <property type="entry name" value="ABC_TRANSPORTER_2"/>
    <property type="match status" value="1"/>
</dbReference>
<evidence type="ECO:0000259" key="6">
    <source>
        <dbReference type="PROSITE" id="PS50893"/>
    </source>
</evidence>
<dbReference type="SUPFAM" id="SSF52540">
    <property type="entry name" value="P-loop containing nucleoside triphosphate hydrolases"/>
    <property type="match status" value="1"/>
</dbReference>
<dbReference type="PANTHER" id="PTHR42711">
    <property type="entry name" value="ABC TRANSPORTER ATP-BINDING PROTEIN"/>
    <property type="match status" value="1"/>
</dbReference>